<sequence length="56" mass="6561">MKHLRTDKIKETWTNENIKLSSPATPESIKVAEEIIGFQFPDDFKEFYLQLDGFVD</sequence>
<feature type="domain" description="Knr4/Smi1-like" evidence="1">
    <location>
        <begin position="23"/>
        <end position="53"/>
    </location>
</feature>
<keyword evidence="3" id="KW-1185">Reference proteome</keyword>
<evidence type="ECO:0000259" key="1">
    <source>
        <dbReference type="Pfam" id="PF09346"/>
    </source>
</evidence>
<gene>
    <name evidence="2" type="ORF">PFY12_06750</name>
</gene>
<protein>
    <submittedName>
        <fullName evidence="2">SMI1/KNR4 family protein</fullName>
    </submittedName>
</protein>
<organism evidence="2 3">
    <name type="scientific">Chryseobacterium camelliae</name>
    <dbReference type="NCBI Taxonomy" id="1265445"/>
    <lineage>
        <taxon>Bacteria</taxon>
        <taxon>Pseudomonadati</taxon>
        <taxon>Bacteroidota</taxon>
        <taxon>Flavobacteriia</taxon>
        <taxon>Flavobacteriales</taxon>
        <taxon>Weeksellaceae</taxon>
        <taxon>Chryseobacterium group</taxon>
        <taxon>Chryseobacterium</taxon>
    </lineage>
</organism>
<dbReference type="Proteomes" id="UP001210978">
    <property type="component" value="Chromosome"/>
</dbReference>
<dbReference type="InterPro" id="IPR037883">
    <property type="entry name" value="Knr4/Smi1-like_sf"/>
</dbReference>
<dbReference type="EMBL" id="CP115859">
    <property type="protein sequence ID" value="WBV61815.1"/>
    <property type="molecule type" value="Genomic_DNA"/>
</dbReference>
<name>A0ABY7QQ86_9FLAO</name>
<evidence type="ECO:0000313" key="2">
    <source>
        <dbReference type="EMBL" id="WBV61815.1"/>
    </source>
</evidence>
<reference evidence="2 3" key="1">
    <citation type="submission" date="2023-01" db="EMBL/GenBank/DDBJ databases">
        <title>Complete genome of Chryseobacterium camelliae VAN22-5A.</title>
        <authorList>
            <person name="Zong G."/>
            <person name="Cao G."/>
        </authorList>
    </citation>
    <scope>NUCLEOTIDE SEQUENCE [LARGE SCALE GENOMIC DNA]</scope>
    <source>
        <strain evidence="2 3">VAN22-5A</strain>
    </source>
</reference>
<evidence type="ECO:0000313" key="3">
    <source>
        <dbReference type="Proteomes" id="UP001210978"/>
    </source>
</evidence>
<dbReference type="InterPro" id="IPR018958">
    <property type="entry name" value="Knr4/Smi1-like_dom"/>
</dbReference>
<accession>A0ABY7QQ86</accession>
<dbReference type="Pfam" id="PF09346">
    <property type="entry name" value="SMI1_KNR4"/>
    <property type="match status" value="1"/>
</dbReference>
<dbReference type="RefSeq" id="WP_271150077.1">
    <property type="nucleotide sequence ID" value="NZ_CP115859.1"/>
</dbReference>
<dbReference type="Gene3D" id="3.40.1580.10">
    <property type="entry name" value="SMI1/KNR4-like"/>
    <property type="match status" value="1"/>
</dbReference>
<dbReference type="SUPFAM" id="SSF160631">
    <property type="entry name" value="SMI1/KNR4-like"/>
    <property type="match status" value="1"/>
</dbReference>
<proteinExistence type="predicted"/>